<dbReference type="GO" id="GO:0061599">
    <property type="term" value="F:molybdopterin molybdotransferase activity"/>
    <property type="evidence" value="ECO:0007669"/>
    <property type="project" value="UniProtKB-EC"/>
</dbReference>
<dbReference type="PANTHER" id="PTHR10192:SF5">
    <property type="entry name" value="GEPHYRIN"/>
    <property type="match status" value="1"/>
</dbReference>
<dbReference type="InterPro" id="IPR036688">
    <property type="entry name" value="MoeA_C_domain_IV_sf"/>
</dbReference>
<dbReference type="InterPro" id="IPR038987">
    <property type="entry name" value="MoeA-like"/>
</dbReference>
<reference evidence="2" key="1">
    <citation type="submission" date="2018-06" db="EMBL/GenBank/DDBJ databases">
        <authorList>
            <person name="Zhirakovskaya E."/>
        </authorList>
    </citation>
    <scope>NUCLEOTIDE SEQUENCE</scope>
</reference>
<dbReference type="Gene3D" id="3.40.980.10">
    <property type="entry name" value="MoaB/Mog-like domain"/>
    <property type="match status" value="1"/>
</dbReference>
<dbReference type="AlphaFoldDB" id="A0A3B0SKP4"/>
<evidence type="ECO:0000259" key="1">
    <source>
        <dbReference type="SMART" id="SM00852"/>
    </source>
</evidence>
<dbReference type="InterPro" id="IPR001453">
    <property type="entry name" value="MoaB/Mog_dom"/>
</dbReference>
<feature type="non-terminal residue" evidence="2">
    <location>
        <position position="1"/>
    </location>
</feature>
<dbReference type="CDD" id="cd00887">
    <property type="entry name" value="MoeA"/>
    <property type="match status" value="1"/>
</dbReference>
<organism evidence="2">
    <name type="scientific">hydrothermal vent metagenome</name>
    <dbReference type="NCBI Taxonomy" id="652676"/>
    <lineage>
        <taxon>unclassified sequences</taxon>
        <taxon>metagenomes</taxon>
        <taxon>ecological metagenomes</taxon>
    </lineage>
</organism>
<feature type="domain" description="MoaB/Mog" evidence="1">
    <location>
        <begin position="68"/>
        <end position="205"/>
    </location>
</feature>
<dbReference type="NCBIfam" id="TIGR00177">
    <property type="entry name" value="molyb_syn"/>
    <property type="match status" value="1"/>
</dbReference>
<dbReference type="SUPFAM" id="SSF53218">
    <property type="entry name" value="Molybdenum cofactor biosynthesis proteins"/>
    <property type="match status" value="1"/>
</dbReference>
<protein>
    <submittedName>
        <fullName evidence="2">Molybdopterin molybdenumtransferase</fullName>
        <ecNumber evidence="2">2.10.1.1</ecNumber>
    </submittedName>
</protein>
<dbReference type="GO" id="GO:0005829">
    <property type="term" value="C:cytosol"/>
    <property type="evidence" value="ECO:0007669"/>
    <property type="project" value="TreeGrafter"/>
</dbReference>
<dbReference type="SUPFAM" id="SSF63867">
    <property type="entry name" value="MoeA C-terminal domain-like"/>
    <property type="match status" value="1"/>
</dbReference>
<gene>
    <name evidence="2" type="ORF">MNBD_ALPHA04-1898</name>
</gene>
<proteinExistence type="predicted"/>
<dbReference type="SUPFAM" id="SSF63882">
    <property type="entry name" value="MoeA N-terminal region -like"/>
    <property type="match status" value="1"/>
</dbReference>
<dbReference type="Pfam" id="PF00994">
    <property type="entry name" value="MoCF_biosynth"/>
    <property type="match status" value="1"/>
</dbReference>
<dbReference type="Gene3D" id="2.40.340.10">
    <property type="entry name" value="MoeA, C-terminal, domain IV"/>
    <property type="match status" value="1"/>
</dbReference>
<dbReference type="EMBL" id="UOEF01000327">
    <property type="protein sequence ID" value="VAW01557.1"/>
    <property type="molecule type" value="Genomic_DNA"/>
</dbReference>
<dbReference type="PANTHER" id="PTHR10192">
    <property type="entry name" value="MOLYBDOPTERIN BIOSYNTHESIS PROTEIN"/>
    <property type="match status" value="1"/>
</dbReference>
<dbReference type="EC" id="2.10.1.1" evidence="2"/>
<accession>A0A3B0SKP4</accession>
<keyword evidence="2" id="KW-0808">Transferase</keyword>
<dbReference type="InterPro" id="IPR036425">
    <property type="entry name" value="MoaB/Mog-like_dom_sf"/>
</dbReference>
<sequence>NVTSDGDTITLTTNTPFSKGRHVRHKADDFANGDLMIPAGKRLGARDLGQAVIAGHGALTVGSRAKIAILSTGDELVEPGAETLPHQIPASNDVMVSAILANMSADCRSINRIADNMDALCAALESAQDCDIIVTIGGASVGDHDLVAPALEKLGANIDFWKVAIKPGKPLMAGKLGSSIILALPGNPGSAFVTATLFLLPLVRFLTGATDYLPPLKSAAATSALPATADRALFLRATITGNAISVFDSQDSAKQSVLAAANALLMRPAHAGPLPEGAQVPYIPI</sequence>
<dbReference type="InterPro" id="IPR036135">
    <property type="entry name" value="MoeA_linker/N_sf"/>
</dbReference>
<dbReference type="Pfam" id="PF03454">
    <property type="entry name" value="MoeA_C"/>
    <property type="match status" value="1"/>
</dbReference>
<name>A0A3B0SKP4_9ZZZZ</name>
<dbReference type="InterPro" id="IPR005111">
    <property type="entry name" value="MoeA_C_domain_IV"/>
</dbReference>
<dbReference type="SMART" id="SM00852">
    <property type="entry name" value="MoCF_biosynth"/>
    <property type="match status" value="1"/>
</dbReference>
<evidence type="ECO:0000313" key="2">
    <source>
        <dbReference type="EMBL" id="VAW01557.1"/>
    </source>
</evidence>
<dbReference type="GO" id="GO:0006777">
    <property type="term" value="P:Mo-molybdopterin cofactor biosynthetic process"/>
    <property type="evidence" value="ECO:0007669"/>
    <property type="project" value="TreeGrafter"/>
</dbReference>